<feature type="region of interest" description="Disordered" evidence="5">
    <location>
        <begin position="584"/>
        <end position="615"/>
    </location>
</feature>
<organism evidence="7 8">
    <name type="scientific">Amanita muscaria (strain Koide BX008)</name>
    <dbReference type="NCBI Taxonomy" id="946122"/>
    <lineage>
        <taxon>Eukaryota</taxon>
        <taxon>Fungi</taxon>
        <taxon>Dikarya</taxon>
        <taxon>Basidiomycota</taxon>
        <taxon>Agaricomycotina</taxon>
        <taxon>Agaricomycetes</taxon>
        <taxon>Agaricomycetidae</taxon>
        <taxon>Agaricales</taxon>
        <taxon>Pluteineae</taxon>
        <taxon>Amanitaceae</taxon>
        <taxon>Amanita</taxon>
    </lineage>
</organism>
<dbReference type="GO" id="GO:0016020">
    <property type="term" value="C:membrane"/>
    <property type="evidence" value="ECO:0007669"/>
    <property type="project" value="UniProtKB-SubCell"/>
</dbReference>
<evidence type="ECO:0000256" key="3">
    <source>
        <dbReference type="ARBA" id="ARBA00022989"/>
    </source>
</evidence>
<feature type="transmembrane region" description="Helical" evidence="6">
    <location>
        <begin position="311"/>
        <end position="332"/>
    </location>
</feature>
<keyword evidence="4 6" id="KW-0472">Membrane</keyword>
<dbReference type="InParanoid" id="A0A0C2STC8"/>
<reference evidence="7 8" key="1">
    <citation type="submission" date="2014-04" db="EMBL/GenBank/DDBJ databases">
        <title>Evolutionary Origins and Diversification of the Mycorrhizal Mutualists.</title>
        <authorList>
            <consortium name="DOE Joint Genome Institute"/>
            <consortium name="Mycorrhizal Genomics Consortium"/>
            <person name="Kohler A."/>
            <person name="Kuo A."/>
            <person name="Nagy L.G."/>
            <person name="Floudas D."/>
            <person name="Copeland A."/>
            <person name="Barry K.W."/>
            <person name="Cichocki N."/>
            <person name="Veneault-Fourrey C."/>
            <person name="LaButti K."/>
            <person name="Lindquist E.A."/>
            <person name="Lipzen A."/>
            <person name="Lundell T."/>
            <person name="Morin E."/>
            <person name="Murat C."/>
            <person name="Riley R."/>
            <person name="Ohm R."/>
            <person name="Sun H."/>
            <person name="Tunlid A."/>
            <person name="Henrissat B."/>
            <person name="Grigoriev I.V."/>
            <person name="Hibbett D.S."/>
            <person name="Martin F."/>
        </authorList>
    </citation>
    <scope>NUCLEOTIDE SEQUENCE [LARGE SCALE GENOMIC DNA]</scope>
    <source>
        <strain evidence="7 8">Koide BX008</strain>
    </source>
</reference>
<protein>
    <recommendedName>
        <fullName evidence="9">DUF803-domain-containing protein</fullName>
    </recommendedName>
</protein>
<dbReference type="Pfam" id="PF05653">
    <property type="entry name" value="Mg_trans_NIPA"/>
    <property type="match status" value="1"/>
</dbReference>
<evidence type="ECO:0000256" key="1">
    <source>
        <dbReference type="ARBA" id="ARBA00004141"/>
    </source>
</evidence>
<dbReference type="PANTHER" id="PTHR12570:SF92">
    <property type="entry name" value="SPICHTHYIN, ISOFORM B"/>
    <property type="match status" value="1"/>
</dbReference>
<dbReference type="GO" id="GO:0015095">
    <property type="term" value="F:magnesium ion transmembrane transporter activity"/>
    <property type="evidence" value="ECO:0007669"/>
    <property type="project" value="InterPro"/>
</dbReference>
<feature type="compositionally biased region" description="Polar residues" evidence="5">
    <location>
        <begin position="511"/>
        <end position="542"/>
    </location>
</feature>
<feature type="compositionally biased region" description="Acidic residues" evidence="5">
    <location>
        <begin position="708"/>
        <end position="717"/>
    </location>
</feature>
<feature type="compositionally biased region" description="Basic and acidic residues" evidence="5">
    <location>
        <begin position="656"/>
        <end position="669"/>
    </location>
</feature>
<evidence type="ECO:0000256" key="4">
    <source>
        <dbReference type="ARBA" id="ARBA00023136"/>
    </source>
</evidence>
<evidence type="ECO:0000313" key="8">
    <source>
        <dbReference type="Proteomes" id="UP000054549"/>
    </source>
</evidence>
<dbReference type="AlphaFoldDB" id="A0A0C2STC8"/>
<feature type="transmembrane region" description="Helical" evidence="6">
    <location>
        <begin position="201"/>
        <end position="228"/>
    </location>
</feature>
<keyword evidence="3 6" id="KW-1133">Transmembrane helix</keyword>
<comment type="subcellular location">
    <subcellularLocation>
        <location evidence="1">Membrane</location>
        <topology evidence="1">Multi-pass membrane protein</topology>
    </subcellularLocation>
</comment>
<evidence type="ECO:0000256" key="5">
    <source>
        <dbReference type="SAM" id="MobiDB-lite"/>
    </source>
</evidence>
<dbReference type="InterPro" id="IPR037185">
    <property type="entry name" value="EmrE-like"/>
</dbReference>
<feature type="transmembrane region" description="Helical" evidence="6">
    <location>
        <begin position="131"/>
        <end position="151"/>
    </location>
</feature>
<evidence type="ECO:0000256" key="6">
    <source>
        <dbReference type="SAM" id="Phobius"/>
    </source>
</evidence>
<feature type="transmembrane region" description="Helical" evidence="6">
    <location>
        <begin position="34"/>
        <end position="53"/>
    </location>
</feature>
<dbReference type="STRING" id="946122.A0A0C2STC8"/>
<feature type="compositionally biased region" description="Polar residues" evidence="5">
    <location>
        <begin position="585"/>
        <end position="609"/>
    </location>
</feature>
<sequence>MSSTSSSTSSTTSSSSSPSPSITGTVSVGSNLKVVGIILAVCSGLLIGSSFVLKKKGLLRSQAGAVAGEGVAYLKSPLWWTGMIMMILGELCNFAAYAFVEAIVVTPLGALSVVVCAILSSIFLKETLTFFGWLGCSLCILGSIIIALNGPQEPSVGEIQVFQTMFLSPGFLTWGLSLIAASLFIIFYVGPRWGKQQMIWYILVCSMIGGISVSVTTGLGAAIVQTAFGGFHPRCSRLTVVFQFHYWFLYFLFVFVAVTLVTEVYYLNVALALFNTGFSPSVTPTYYVIFTFFTMITTIVLFKGLQSSASQIITLVMGFLVICVGITILQLSKIDPTNLSSKLDRRSTILLQAIRAQTQSMDEKSLTAVEDPGMDALRGSFGTVGSIIRARSAHRMSQSSRGSKIRVKSTGAYDPTGLSWASDQAQAGSEIQGLPLTDSLSGMKRHQLYDNPVPIDDASSTRSFAMNSTSPRPNDSRLKRPTIKFDSQDVIHQYDRPGTGDNRATHEQRATHSSPGPRSSTFVNPPDSPSSQRTSTATQQEEPQIPKLPPPLALPTEGVLLQLDSPEQSYDFREEAKQLWLNIPSKEQQPPQPRSAPSTFSPRFQQAQAQAVAKLPQRIDSRDVFVDSPGSNTLKTFPSITESGRSEAVWNDEELERQKQQAKARDRARSMGKRYPKTSSVDDAEESQRLFRKQSVGNLIAGVAASEEGAEESEQDTETGIGSPGGIRLVKPRKGPEL</sequence>
<feature type="transmembrane region" description="Helical" evidence="6">
    <location>
        <begin position="171"/>
        <end position="189"/>
    </location>
</feature>
<feature type="compositionally biased region" description="Low complexity" evidence="5">
    <location>
        <begin position="1"/>
        <end position="21"/>
    </location>
</feature>
<keyword evidence="8" id="KW-1185">Reference proteome</keyword>
<dbReference type="EMBL" id="KN818375">
    <property type="protein sequence ID" value="KIL57299.1"/>
    <property type="molecule type" value="Genomic_DNA"/>
</dbReference>
<name>A0A0C2STC8_AMAMK</name>
<dbReference type="SUPFAM" id="SSF103481">
    <property type="entry name" value="Multidrug resistance efflux transporter EmrE"/>
    <property type="match status" value="1"/>
</dbReference>
<dbReference type="PANTHER" id="PTHR12570">
    <property type="match status" value="1"/>
</dbReference>
<feature type="transmembrane region" description="Helical" evidence="6">
    <location>
        <begin position="248"/>
        <end position="274"/>
    </location>
</feature>
<evidence type="ECO:0000256" key="2">
    <source>
        <dbReference type="ARBA" id="ARBA00022692"/>
    </source>
</evidence>
<feature type="transmembrane region" description="Helical" evidence="6">
    <location>
        <begin position="286"/>
        <end position="305"/>
    </location>
</feature>
<evidence type="ECO:0000313" key="7">
    <source>
        <dbReference type="EMBL" id="KIL57299.1"/>
    </source>
</evidence>
<dbReference type="Proteomes" id="UP000054549">
    <property type="component" value="Unassembled WGS sequence"/>
</dbReference>
<accession>A0A0C2STC8</accession>
<feature type="transmembrane region" description="Helical" evidence="6">
    <location>
        <begin position="105"/>
        <end position="124"/>
    </location>
</feature>
<feature type="region of interest" description="Disordered" evidence="5">
    <location>
        <begin position="1"/>
        <end position="22"/>
    </location>
</feature>
<feature type="region of interest" description="Disordered" evidence="5">
    <location>
        <begin position="702"/>
        <end position="738"/>
    </location>
</feature>
<feature type="region of interest" description="Disordered" evidence="5">
    <location>
        <begin position="635"/>
        <end position="689"/>
    </location>
</feature>
<proteinExistence type="predicted"/>
<evidence type="ECO:0008006" key="9">
    <source>
        <dbReference type="Google" id="ProtNLM"/>
    </source>
</evidence>
<dbReference type="HOGENOM" id="CLU_012349_6_3_1"/>
<dbReference type="OrthoDB" id="6428174at2759"/>
<feature type="compositionally biased region" description="Basic and acidic residues" evidence="5">
    <location>
        <begin position="486"/>
        <end position="495"/>
    </location>
</feature>
<gene>
    <name evidence="7" type="ORF">M378DRAFT_88109</name>
</gene>
<keyword evidence="2 6" id="KW-0812">Transmembrane</keyword>
<feature type="region of interest" description="Disordered" evidence="5">
    <location>
        <begin position="447"/>
        <end position="554"/>
    </location>
</feature>
<feature type="compositionally biased region" description="Polar residues" evidence="5">
    <location>
        <begin position="458"/>
        <end position="473"/>
    </location>
</feature>
<dbReference type="InterPro" id="IPR008521">
    <property type="entry name" value="Mg_trans_NIPA"/>
</dbReference>